<dbReference type="eggNOG" id="ENOG5032YU4">
    <property type="taxonomic scope" value="Bacteria"/>
</dbReference>
<organism evidence="2 3">
    <name type="scientific">Rhodobacter ferrooxidans</name>
    <dbReference type="NCBI Taxonomy" id="371731"/>
    <lineage>
        <taxon>Bacteria</taxon>
        <taxon>Pseudomonadati</taxon>
        <taxon>Pseudomonadota</taxon>
        <taxon>Alphaproteobacteria</taxon>
        <taxon>Rhodobacterales</taxon>
        <taxon>Rhodobacter group</taxon>
        <taxon>Rhodobacter</taxon>
    </lineage>
</organism>
<evidence type="ECO:0000313" key="3">
    <source>
        <dbReference type="Proteomes" id="UP000010121"/>
    </source>
</evidence>
<dbReference type="EMBL" id="ACYY01000005">
    <property type="protein sequence ID" value="EEW25954.1"/>
    <property type="molecule type" value="Genomic_DNA"/>
</dbReference>
<proteinExistence type="predicted"/>
<feature type="chain" id="PRO_5002991743" description="Invasion associated locus B family protein" evidence="1">
    <location>
        <begin position="21"/>
        <end position="192"/>
    </location>
</feature>
<dbReference type="STRING" id="371731.Rsw2DRAFT_1025"/>
<reference evidence="2 3" key="1">
    <citation type="submission" date="2009-08" db="EMBL/GenBank/DDBJ databases">
        <title>The draft genome of Rhodobacter sp. SW2.</title>
        <authorList>
            <consortium name="US DOE Joint Genome Institute (JGI-PGF)"/>
            <person name="Lucas S."/>
            <person name="Copeland A."/>
            <person name="Lapidus A."/>
            <person name="Glavina del Rio T."/>
            <person name="Tice H."/>
            <person name="Bruce D."/>
            <person name="Goodwin L."/>
            <person name="Pitluck S."/>
            <person name="Larimer F."/>
            <person name="Land M.L."/>
            <person name="Hauser L."/>
            <person name="Emerson D."/>
        </authorList>
    </citation>
    <scope>NUCLEOTIDE SEQUENCE [LARGE SCALE GENOMIC DNA]</scope>
    <source>
        <strain evidence="2 3">SW2</strain>
    </source>
</reference>
<evidence type="ECO:0000313" key="2">
    <source>
        <dbReference type="EMBL" id="EEW25954.1"/>
    </source>
</evidence>
<accession>C8RYZ7</accession>
<dbReference type="RefSeq" id="WP_008028727.1">
    <property type="nucleotide sequence ID" value="NZ_ACYY01000005.1"/>
</dbReference>
<dbReference type="OrthoDB" id="7837118at2"/>
<dbReference type="AlphaFoldDB" id="C8RYZ7"/>
<feature type="signal peptide" evidence="1">
    <location>
        <begin position="1"/>
        <end position="20"/>
    </location>
</feature>
<evidence type="ECO:0008006" key="4">
    <source>
        <dbReference type="Google" id="ProtNLM"/>
    </source>
</evidence>
<protein>
    <recommendedName>
        <fullName evidence="4">Invasion associated locus B family protein</fullName>
    </recommendedName>
</protein>
<name>C8RYZ7_9RHOB</name>
<dbReference type="Proteomes" id="UP000010121">
    <property type="component" value="Unassembled WGS sequence"/>
</dbReference>
<sequence>MRKLAVAVIALFAVPASVGAQEDPMEAQRCVWRCLAEYGESNPQYGACVEQLCNAGEPALAPELSPAPAPAAGWSEGITSDGAGAFVGHRDASTGADLFFLCGPGGRTHLLLVGPEGPSATLTLTVDGVGYPLVFAEQGGGYYAEAPLTAPAMQALLRGSQAQLANEAGTALVSLPLQGLAEAVNRALTRCP</sequence>
<keyword evidence="1" id="KW-0732">Signal</keyword>
<gene>
    <name evidence="2" type="ORF">Rsw2DRAFT_1025</name>
</gene>
<evidence type="ECO:0000256" key="1">
    <source>
        <dbReference type="SAM" id="SignalP"/>
    </source>
</evidence>
<comment type="caution">
    <text evidence="2">The sequence shown here is derived from an EMBL/GenBank/DDBJ whole genome shotgun (WGS) entry which is preliminary data.</text>
</comment>
<keyword evidence="3" id="KW-1185">Reference proteome</keyword>